<dbReference type="GO" id="GO:0016757">
    <property type="term" value="F:glycosyltransferase activity"/>
    <property type="evidence" value="ECO:0007669"/>
    <property type="project" value="InterPro"/>
</dbReference>
<accession>A0A1R3VIB2</accession>
<dbReference type="AlphaFoldDB" id="A0A1R3VIB2"/>
<evidence type="ECO:0000313" key="3">
    <source>
        <dbReference type="EMBL" id="SIT58139.1"/>
    </source>
</evidence>
<dbReference type="Gene3D" id="3.40.50.2000">
    <property type="entry name" value="Glycogen Phosphorylase B"/>
    <property type="match status" value="2"/>
</dbReference>
<dbReference type="EMBL" id="FTPD01000045">
    <property type="protein sequence ID" value="SIT58139.1"/>
    <property type="molecule type" value="Genomic_DNA"/>
</dbReference>
<dbReference type="SUPFAM" id="SSF53756">
    <property type="entry name" value="UDP-Glycosyltransferase/glycogen phosphorylase"/>
    <property type="match status" value="1"/>
</dbReference>
<dbReference type="Pfam" id="PF00534">
    <property type="entry name" value="Glycos_transf_1"/>
    <property type="match status" value="1"/>
</dbReference>
<evidence type="ECO:0000259" key="2">
    <source>
        <dbReference type="Pfam" id="PF00534"/>
    </source>
</evidence>
<dbReference type="PANTHER" id="PTHR46401">
    <property type="entry name" value="GLYCOSYLTRANSFERASE WBBK-RELATED"/>
    <property type="match status" value="1"/>
</dbReference>
<evidence type="ECO:0000256" key="1">
    <source>
        <dbReference type="ARBA" id="ARBA00022679"/>
    </source>
</evidence>
<dbReference type="Proteomes" id="UP000188388">
    <property type="component" value="Unassembled WGS sequence"/>
</dbReference>
<dbReference type="InterPro" id="IPR001296">
    <property type="entry name" value="Glyco_trans_1"/>
</dbReference>
<gene>
    <name evidence="3" type="ORF">BQ8794_50241</name>
</gene>
<name>A0A1R3VIB2_9HYPH</name>
<sequence>MSSSPSEAPQHPTGKRIAVTQFMRRPVVHAYSVERIFEDARKYMPSDCDVSLVNCKYPSLGIAGRVRDAWRARSFQGEANHVTGDVHYLTYFLNRRRTVLTVHDCSPLTRKKGIARFLMWLLWYWLPLKRSALVTVVSISGRSDLMANVRIDPSRIRLVPATLSPAFTRAPATFNSARPRILQVGTGWNKNLETVVAAIRDMSCTLAIVGPLSNVQRAMLAASGIEYENMVGLSDAELVGQYKLADMLVFASRYEGFGLPIVEANAVGRPVITSNISSMPEVAGNAACLVDPYDVKSVRAGIERIIADPAYRETLVGKGFDNAKRFLPETVAAQYAEIYRELAASR</sequence>
<dbReference type="STRING" id="1631249.BQ8794_50241"/>
<dbReference type="RefSeq" id="WP_077381252.1">
    <property type="nucleotide sequence ID" value="NZ_FTPD01000045.1"/>
</dbReference>
<proteinExistence type="predicted"/>
<protein>
    <submittedName>
        <fullName evidence="3">Glycosyltransferase</fullName>
    </submittedName>
</protein>
<keyword evidence="4" id="KW-1185">Reference proteome</keyword>
<evidence type="ECO:0000313" key="4">
    <source>
        <dbReference type="Proteomes" id="UP000188388"/>
    </source>
</evidence>
<feature type="domain" description="Glycosyl transferase family 1" evidence="2">
    <location>
        <begin position="172"/>
        <end position="315"/>
    </location>
</feature>
<dbReference type="PANTHER" id="PTHR46401:SF2">
    <property type="entry name" value="GLYCOSYLTRANSFERASE WBBK-RELATED"/>
    <property type="match status" value="1"/>
</dbReference>
<reference evidence="4" key="1">
    <citation type="submission" date="2017-01" db="EMBL/GenBank/DDBJ databases">
        <authorList>
            <person name="Brunel B."/>
        </authorList>
    </citation>
    <scope>NUCLEOTIDE SEQUENCE [LARGE SCALE GENOMIC DNA]</scope>
</reference>
<dbReference type="CDD" id="cd03809">
    <property type="entry name" value="GT4_MtfB-like"/>
    <property type="match status" value="1"/>
</dbReference>
<keyword evidence="1 3" id="KW-0808">Transferase</keyword>
<organism evidence="3 4">
    <name type="scientific">Mesorhizobium prunaredense</name>
    <dbReference type="NCBI Taxonomy" id="1631249"/>
    <lineage>
        <taxon>Bacteria</taxon>
        <taxon>Pseudomonadati</taxon>
        <taxon>Pseudomonadota</taxon>
        <taxon>Alphaproteobacteria</taxon>
        <taxon>Hyphomicrobiales</taxon>
        <taxon>Phyllobacteriaceae</taxon>
        <taxon>Mesorhizobium</taxon>
    </lineage>
</organism>